<dbReference type="GO" id="GO:0003677">
    <property type="term" value="F:DNA binding"/>
    <property type="evidence" value="ECO:0007669"/>
    <property type="project" value="InterPro"/>
</dbReference>
<feature type="domain" description="DNA mismatch repair MutH/Type II restriction enzyme Sau3AI" evidence="8">
    <location>
        <begin position="59"/>
        <end position="156"/>
    </location>
</feature>
<dbReference type="GO" id="GO:0006304">
    <property type="term" value="P:DNA modification"/>
    <property type="evidence" value="ECO:0007669"/>
    <property type="project" value="InterPro"/>
</dbReference>
<evidence type="ECO:0000256" key="3">
    <source>
        <dbReference type="ARBA" id="ARBA00022759"/>
    </source>
</evidence>
<keyword evidence="2 7" id="KW-0540">Nuclease</keyword>
<evidence type="ECO:0000256" key="5">
    <source>
        <dbReference type="ARBA" id="ARBA00022801"/>
    </source>
</evidence>
<keyword evidence="5 7" id="KW-0378">Hydrolase</keyword>
<dbReference type="InterPro" id="IPR011337">
    <property type="entry name" value="DNA_rep_MutH/RE_typeII_Sau3AI"/>
</dbReference>
<dbReference type="Gene3D" id="3.40.600.10">
    <property type="entry name" value="DNA mismatch repair MutH/Restriction endonuclease, type II"/>
    <property type="match status" value="1"/>
</dbReference>
<evidence type="ECO:0000256" key="1">
    <source>
        <dbReference type="ARBA" id="ARBA00022490"/>
    </source>
</evidence>
<comment type="function">
    <text evidence="7">Sequence-specific endonuclease that cleaves unmethylated GATC sequences. It is involved in DNA mismatch repair.</text>
</comment>
<evidence type="ECO:0000256" key="4">
    <source>
        <dbReference type="ARBA" id="ARBA00022763"/>
    </source>
</evidence>
<comment type="subcellular location">
    <subcellularLocation>
        <location evidence="7">Cytoplasm</location>
    </subcellularLocation>
</comment>
<dbReference type="SMART" id="SM00927">
    <property type="entry name" value="MutH"/>
    <property type="match status" value="1"/>
</dbReference>
<name>A0A1I1TB19_9GAMM</name>
<organism evidence="9 10">
    <name type="scientific">Thiohalospira halophila DSM 15071</name>
    <dbReference type="NCBI Taxonomy" id="1123397"/>
    <lineage>
        <taxon>Bacteria</taxon>
        <taxon>Pseudomonadati</taxon>
        <taxon>Pseudomonadota</taxon>
        <taxon>Gammaproteobacteria</taxon>
        <taxon>Thiohalospirales</taxon>
        <taxon>Thiohalospiraceae</taxon>
        <taxon>Thiohalospira</taxon>
    </lineage>
</organism>
<protein>
    <recommendedName>
        <fullName evidence="7">DNA mismatch repair protein MutH</fullName>
    </recommendedName>
    <alternativeName>
        <fullName evidence="7">Methyl-directed mismatch repair protein</fullName>
    </alternativeName>
</protein>
<dbReference type="InterPro" id="IPR011335">
    <property type="entry name" value="Restrct_endonuc-II-like"/>
</dbReference>
<reference evidence="9 10" key="1">
    <citation type="submission" date="2016-10" db="EMBL/GenBank/DDBJ databases">
        <authorList>
            <person name="de Groot N.N."/>
        </authorList>
    </citation>
    <scope>NUCLEOTIDE SEQUENCE [LARGE SCALE GENOMIC DNA]</scope>
    <source>
        <strain evidence="9 10">HL3</strain>
    </source>
</reference>
<sequence>MRYHDPMVTAPRDEEELHHRATALAGSTLGAVAGRCGLAVPTDLRRSKGWAGRVMETALGADGGSRAVHDFAHLGVELKTLPLQGPTEPRETTYVCTADLTSLGESWEASWVGRKLARVLWVPVEGDPAIPPGERRVGTPWLWSPTAEQTATLRSDWEAFRERLTLEGAAGLTAHAGTWLQVRPKAAHGRARTAAFDAEGRRITVNPRGFYLRTAFTRALLAEAFGE</sequence>
<proteinExistence type="inferred from homology"/>
<dbReference type="Proteomes" id="UP000198611">
    <property type="component" value="Unassembled WGS sequence"/>
</dbReference>
<evidence type="ECO:0000256" key="2">
    <source>
        <dbReference type="ARBA" id="ARBA00022722"/>
    </source>
</evidence>
<dbReference type="GO" id="GO:0005737">
    <property type="term" value="C:cytoplasm"/>
    <property type="evidence" value="ECO:0007669"/>
    <property type="project" value="UniProtKB-SubCell"/>
</dbReference>
<gene>
    <name evidence="7" type="primary">mutH</name>
    <name evidence="9" type="ORF">SAMN05660831_01845</name>
</gene>
<evidence type="ECO:0000256" key="6">
    <source>
        <dbReference type="ARBA" id="ARBA00023204"/>
    </source>
</evidence>
<comment type="similarity">
    <text evidence="7">Belongs to the MutH family.</text>
</comment>
<evidence type="ECO:0000256" key="7">
    <source>
        <dbReference type="HAMAP-Rule" id="MF_00759"/>
    </source>
</evidence>
<evidence type="ECO:0000259" key="8">
    <source>
        <dbReference type="SMART" id="SM00927"/>
    </source>
</evidence>
<dbReference type="CDD" id="cd00583">
    <property type="entry name" value="MutH-like"/>
    <property type="match status" value="1"/>
</dbReference>
<keyword evidence="4 7" id="KW-0227">DNA damage</keyword>
<dbReference type="GO" id="GO:0004519">
    <property type="term" value="F:endonuclease activity"/>
    <property type="evidence" value="ECO:0007669"/>
    <property type="project" value="UniProtKB-UniRule"/>
</dbReference>
<dbReference type="HAMAP" id="MF_00759">
    <property type="entry name" value="MutH"/>
    <property type="match status" value="1"/>
</dbReference>
<dbReference type="GO" id="GO:0006298">
    <property type="term" value="P:mismatch repair"/>
    <property type="evidence" value="ECO:0007669"/>
    <property type="project" value="UniProtKB-UniRule"/>
</dbReference>
<dbReference type="AlphaFoldDB" id="A0A1I1TB19"/>
<dbReference type="GO" id="GO:0016787">
    <property type="term" value="F:hydrolase activity"/>
    <property type="evidence" value="ECO:0007669"/>
    <property type="project" value="UniProtKB-KW"/>
</dbReference>
<dbReference type="InterPro" id="IPR004230">
    <property type="entry name" value="DNA_mismatch_repair_MutH"/>
</dbReference>
<dbReference type="SUPFAM" id="SSF52980">
    <property type="entry name" value="Restriction endonuclease-like"/>
    <property type="match status" value="1"/>
</dbReference>
<keyword evidence="3 7" id="KW-0255">Endonuclease</keyword>
<evidence type="ECO:0000313" key="10">
    <source>
        <dbReference type="Proteomes" id="UP000198611"/>
    </source>
</evidence>
<dbReference type="InterPro" id="IPR037057">
    <property type="entry name" value="DNA_rep_MutH/T2_RE_sf"/>
</dbReference>
<evidence type="ECO:0000313" key="9">
    <source>
        <dbReference type="EMBL" id="SFD55811.1"/>
    </source>
</evidence>
<keyword evidence="10" id="KW-1185">Reference proteome</keyword>
<accession>A0A1I1TB19</accession>
<dbReference type="NCBIfam" id="NF003458">
    <property type="entry name" value="PRK05070.1"/>
    <property type="match status" value="1"/>
</dbReference>
<dbReference type="EMBL" id="FOMJ01000006">
    <property type="protein sequence ID" value="SFD55811.1"/>
    <property type="molecule type" value="Genomic_DNA"/>
</dbReference>
<dbReference type="STRING" id="1123397.SAMN05660831_01845"/>
<dbReference type="Pfam" id="PF02976">
    <property type="entry name" value="MutH"/>
    <property type="match status" value="1"/>
</dbReference>
<keyword evidence="6 7" id="KW-0234">DNA repair</keyword>
<keyword evidence="1 7" id="KW-0963">Cytoplasm</keyword>